<evidence type="ECO:0000313" key="2">
    <source>
        <dbReference type="Proteomes" id="UP001497644"/>
    </source>
</evidence>
<evidence type="ECO:0000313" key="1">
    <source>
        <dbReference type="EMBL" id="CAL1689549.1"/>
    </source>
</evidence>
<organism evidence="1 2">
    <name type="scientific">Lasius platythorax</name>
    <dbReference type="NCBI Taxonomy" id="488582"/>
    <lineage>
        <taxon>Eukaryota</taxon>
        <taxon>Metazoa</taxon>
        <taxon>Ecdysozoa</taxon>
        <taxon>Arthropoda</taxon>
        <taxon>Hexapoda</taxon>
        <taxon>Insecta</taxon>
        <taxon>Pterygota</taxon>
        <taxon>Neoptera</taxon>
        <taxon>Endopterygota</taxon>
        <taxon>Hymenoptera</taxon>
        <taxon>Apocrita</taxon>
        <taxon>Aculeata</taxon>
        <taxon>Formicoidea</taxon>
        <taxon>Formicidae</taxon>
        <taxon>Formicinae</taxon>
        <taxon>Lasius</taxon>
        <taxon>Lasius</taxon>
    </lineage>
</organism>
<name>A0AAV2PC01_9HYME</name>
<gene>
    <name evidence="1" type="ORF">LPLAT_LOCUS14453</name>
</gene>
<protein>
    <submittedName>
        <fullName evidence="1">Uncharacterized protein</fullName>
    </submittedName>
</protein>
<accession>A0AAV2PC01</accession>
<sequence>MDKGICGKSSLNKKRLILQSTKNNNHSQYEVPQSIATENNESNIIDYRNIPLTLTGEISSSLIHRNNLTQKQPNISLVEDTEDDDEQFISNLKEIIDKNYKMHQNKENYSIRDLQGKSYSSRKKKCLFSDEDQNLIKRFKKSMNEKKVLCAIPQKLQQSENVTSVSNSKCSMITSSPKIASTVTFSKTDTDFSRCNTNQFLSPITLQKNDQLMTPKNIEFVTETEIVETEVEQLVYCEMYYLTPPQRE</sequence>
<keyword evidence="2" id="KW-1185">Reference proteome</keyword>
<dbReference type="AlphaFoldDB" id="A0AAV2PC01"/>
<reference evidence="1" key="1">
    <citation type="submission" date="2024-04" db="EMBL/GenBank/DDBJ databases">
        <authorList>
            <consortium name="Molecular Ecology Group"/>
        </authorList>
    </citation>
    <scope>NUCLEOTIDE SEQUENCE</scope>
</reference>
<proteinExistence type="predicted"/>
<dbReference type="Proteomes" id="UP001497644">
    <property type="component" value="Chromosome 9"/>
</dbReference>
<dbReference type="EMBL" id="OZ034832">
    <property type="protein sequence ID" value="CAL1689549.1"/>
    <property type="molecule type" value="Genomic_DNA"/>
</dbReference>